<dbReference type="Pfam" id="PF00476">
    <property type="entry name" value="DNA_pol_A"/>
    <property type="match status" value="1"/>
</dbReference>
<dbReference type="EC" id="2.7.7.7" evidence="2"/>
<dbReference type="SMART" id="SM00482">
    <property type="entry name" value="POLAc"/>
    <property type="match status" value="1"/>
</dbReference>
<evidence type="ECO:0000256" key="10">
    <source>
        <dbReference type="ARBA" id="ARBA00049244"/>
    </source>
</evidence>
<keyword evidence="7" id="KW-0239">DNA-directed DNA polymerase</keyword>
<dbReference type="InterPro" id="IPR019760">
    <property type="entry name" value="DNA-dir_DNA_pol_A_CS"/>
</dbReference>
<evidence type="ECO:0000256" key="4">
    <source>
        <dbReference type="ARBA" id="ARBA00022679"/>
    </source>
</evidence>
<dbReference type="EMBL" id="PP882867">
    <property type="protein sequence ID" value="XBW75366.1"/>
    <property type="molecule type" value="Genomic_DNA"/>
</dbReference>
<dbReference type="PANTHER" id="PTHR10133">
    <property type="entry name" value="DNA POLYMERASE I"/>
    <property type="match status" value="1"/>
</dbReference>
<reference evidence="13" key="1">
    <citation type="submission" date="2024-06" db="EMBL/GenBank/DDBJ databases">
        <authorList>
            <person name="Lu L."/>
            <person name="Wei N."/>
            <person name="Zhang R."/>
        </authorList>
    </citation>
    <scope>NUCLEOTIDE SEQUENCE</scope>
</reference>
<evidence type="ECO:0000256" key="8">
    <source>
        <dbReference type="ARBA" id="ARBA00023109"/>
    </source>
</evidence>
<dbReference type="Gene3D" id="1.10.150.20">
    <property type="entry name" value="5' to 3' exonuclease, C-terminal subdomain"/>
    <property type="match status" value="1"/>
</dbReference>
<dbReference type="GO" id="GO:0006302">
    <property type="term" value="P:double-strand break repair"/>
    <property type="evidence" value="ECO:0007669"/>
    <property type="project" value="TreeGrafter"/>
</dbReference>
<dbReference type="SUPFAM" id="SSF53098">
    <property type="entry name" value="Ribonuclease H-like"/>
    <property type="match status" value="1"/>
</dbReference>
<dbReference type="GO" id="GO:0003677">
    <property type="term" value="F:DNA binding"/>
    <property type="evidence" value="ECO:0007669"/>
    <property type="project" value="UniProtKB-KW"/>
</dbReference>
<dbReference type="Gene3D" id="3.30.70.370">
    <property type="match status" value="1"/>
</dbReference>
<keyword evidence="8" id="KW-1194">Viral DNA replication</keyword>
<proteinExistence type="inferred from homology"/>
<dbReference type="Gene3D" id="3.30.420.10">
    <property type="entry name" value="Ribonuclease H-like superfamily/Ribonuclease H"/>
    <property type="match status" value="1"/>
</dbReference>
<evidence type="ECO:0000256" key="6">
    <source>
        <dbReference type="ARBA" id="ARBA00022705"/>
    </source>
</evidence>
<evidence type="ECO:0000256" key="3">
    <source>
        <dbReference type="ARBA" id="ARBA00015749"/>
    </source>
</evidence>
<evidence type="ECO:0000256" key="9">
    <source>
        <dbReference type="ARBA" id="ARBA00023125"/>
    </source>
</evidence>
<dbReference type="InterPro" id="IPR002298">
    <property type="entry name" value="DNA_polymerase_A"/>
</dbReference>
<organism evidence="13">
    <name type="scientific">Dinoroseobacter phage vB_DshS_R26L</name>
    <dbReference type="NCBI Taxonomy" id="3161158"/>
    <lineage>
        <taxon>Viruses</taxon>
        <taxon>Duplodnaviria</taxon>
        <taxon>Heunggongvirae</taxon>
        <taxon>Uroviricota</taxon>
        <taxon>Caudoviricetes</taxon>
        <taxon>Nanhaivirus</taxon>
    </lineage>
</organism>
<keyword evidence="5" id="KW-0548">Nucleotidyltransferase</keyword>
<dbReference type="GO" id="GO:0039693">
    <property type="term" value="P:viral DNA genome replication"/>
    <property type="evidence" value="ECO:0007669"/>
    <property type="project" value="UniProtKB-KW"/>
</dbReference>
<name>A0AAU7VGF0_9CAUD</name>
<dbReference type="InterPro" id="IPR001098">
    <property type="entry name" value="DNA-dir_DNA_pol_A_palm_dom"/>
</dbReference>
<keyword evidence="6" id="KW-0235">DNA replication</keyword>
<dbReference type="InterPro" id="IPR043502">
    <property type="entry name" value="DNA/RNA_pol_sf"/>
</dbReference>
<evidence type="ECO:0000256" key="1">
    <source>
        <dbReference type="ARBA" id="ARBA00007705"/>
    </source>
</evidence>
<dbReference type="PRINTS" id="PR00868">
    <property type="entry name" value="DNAPOLI"/>
</dbReference>
<evidence type="ECO:0000256" key="2">
    <source>
        <dbReference type="ARBA" id="ARBA00012417"/>
    </source>
</evidence>
<dbReference type="Gene3D" id="1.20.1060.10">
    <property type="entry name" value="Taq DNA Polymerase, Chain T, domain 4"/>
    <property type="match status" value="1"/>
</dbReference>
<dbReference type="PROSITE" id="PS00447">
    <property type="entry name" value="DNA_POLYMERASE_A"/>
    <property type="match status" value="1"/>
</dbReference>
<dbReference type="GO" id="GO:0003887">
    <property type="term" value="F:DNA-directed DNA polymerase activity"/>
    <property type="evidence" value="ECO:0007669"/>
    <property type="project" value="UniProtKB-KW"/>
</dbReference>
<dbReference type="SUPFAM" id="SSF56672">
    <property type="entry name" value="DNA/RNA polymerases"/>
    <property type="match status" value="1"/>
</dbReference>
<comment type="similarity">
    <text evidence="1">Belongs to the DNA polymerase type-A family.</text>
</comment>
<keyword evidence="9" id="KW-0238">DNA-binding</keyword>
<dbReference type="InterPro" id="IPR036397">
    <property type="entry name" value="RNaseH_sf"/>
</dbReference>
<dbReference type="InterPro" id="IPR012337">
    <property type="entry name" value="RNaseH-like_sf"/>
</dbReference>
<evidence type="ECO:0000313" key="13">
    <source>
        <dbReference type="EMBL" id="XBW75366.1"/>
    </source>
</evidence>
<feature type="domain" description="DNA-directed DNA polymerase family A palm" evidence="12">
    <location>
        <begin position="406"/>
        <end position="636"/>
    </location>
</feature>
<gene>
    <name evidence="13" type="ORF">vBDshSR26L_51</name>
</gene>
<evidence type="ECO:0000256" key="7">
    <source>
        <dbReference type="ARBA" id="ARBA00022932"/>
    </source>
</evidence>
<sequence length="673" mass="75249">MVGLNNGELIIAPKLKQPEPRSPAQAKKAFDASGATREIPADYAPPEYRSITGRKRIGLDIEGLDPRIGELGPGAHRRTPEGDWEGKVVGVAIGYSQTDAAYYPTAHEVGPNVEDPDKFYKRLASEAADFEGEIVGANLQYDLDWLRTRHGIVFKKAKFRDVQIAEPLLDENRMTYKLGALAQDHLGKTKTDEDLRRLYGGGYIENMHLVHPAHAAVYGAGDVGLPWEIMDKQQRLLEADGLTDLFHMESALTPLLLEMRYRGVRVDIPKADESYEALKAEQAEIEARLNEMAQARVDIWSPETIAVAFDNLGIEYEKTATGKPSFRKEWLKACDHELAKMIIQARENDKIAGTFIDSYIRQGHINGRLHCMFNQLKSDESGTVSGRFSSSNPNLQNIPARHPVLGPLMRSMFIPEEGMLWGSLDWSQIEYRLLVHYASQTKGIDASEAVKMYRTDAKTDFHTMASEITGVPRKQAKNVNFGVVYGMGVPKLAADLGVSIDEAKAIMAQFQENAPFMRGMLDRCSNAAAGRGFIRTIMGRKRRFETWEVKHLLKNGDVETSYVDTADLDKFCTENNVRGRPRRAFTHKALNALLQGSAADLMKKAMVEMWDSGIFDVLVPHLTVHDEFNSSVPDAKEGHDAFNEMRHIMETTLDLDIPILADGTMGKNWDEAK</sequence>
<accession>A0AAU7VGF0</accession>
<protein>
    <recommendedName>
        <fullName evidence="3">DNA polymerase</fullName>
        <ecNumber evidence="2">2.7.7.7</ecNumber>
    </recommendedName>
</protein>
<keyword evidence="4" id="KW-0808">Transferase</keyword>
<evidence type="ECO:0000256" key="5">
    <source>
        <dbReference type="ARBA" id="ARBA00022695"/>
    </source>
</evidence>
<evidence type="ECO:0000259" key="12">
    <source>
        <dbReference type="SMART" id="SM00482"/>
    </source>
</evidence>
<evidence type="ECO:0000256" key="11">
    <source>
        <dbReference type="SAM" id="MobiDB-lite"/>
    </source>
</evidence>
<dbReference type="GO" id="GO:0006261">
    <property type="term" value="P:DNA-templated DNA replication"/>
    <property type="evidence" value="ECO:0007669"/>
    <property type="project" value="InterPro"/>
</dbReference>
<dbReference type="PANTHER" id="PTHR10133:SF27">
    <property type="entry name" value="DNA POLYMERASE NU"/>
    <property type="match status" value="1"/>
</dbReference>
<feature type="region of interest" description="Disordered" evidence="11">
    <location>
        <begin position="13"/>
        <end position="46"/>
    </location>
</feature>
<comment type="catalytic activity">
    <reaction evidence="10">
        <text>DNA(n) + a 2'-deoxyribonucleoside 5'-triphosphate = DNA(n+1) + diphosphate</text>
        <dbReference type="Rhea" id="RHEA:22508"/>
        <dbReference type="Rhea" id="RHEA-COMP:17339"/>
        <dbReference type="Rhea" id="RHEA-COMP:17340"/>
        <dbReference type="ChEBI" id="CHEBI:33019"/>
        <dbReference type="ChEBI" id="CHEBI:61560"/>
        <dbReference type="ChEBI" id="CHEBI:173112"/>
        <dbReference type="EC" id="2.7.7.7"/>
    </reaction>
</comment>